<reference evidence="1 2" key="1">
    <citation type="submission" date="2018-05" db="EMBL/GenBank/DDBJ databases">
        <title>Genetic diversity of glacier-inhabiting Cryobacterium bacteria in China and description of Cryobacterium mengkeensis sp. nov. and Arthrobacter glacialis sp. nov.</title>
        <authorList>
            <person name="Liu Q."/>
            <person name="Xin Y.-H."/>
        </authorList>
    </citation>
    <scope>NUCLEOTIDE SEQUENCE [LARGE SCALE GENOMIC DNA]</scope>
    <source>
        <strain evidence="1 2">GP3</strain>
    </source>
</reference>
<keyword evidence="2" id="KW-1185">Reference proteome</keyword>
<proteinExistence type="predicted"/>
<dbReference type="Proteomes" id="UP000246303">
    <property type="component" value="Unassembled WGS sequence"/>
</dbReference>
<dbReference type="OrthoDB" id="2629154at2"/>
<evidence type="ECO:0008006" key="3">
    <source>
        <dbReference type="Google" id="ProtNLM"/>
    </source>
</evidence>
<dbReference type="AlphaFoldDB" id="A0A2V3DLT6"/>
<accession>A0A2V3DLT6</accession>
<comment type="caution">
    <text evidence="1">The sequence shown here is derived from an EMBL/GenBank/DDBJ whole genome shotgun (WGS) entry which is preliminary data.</text>
</comment>
<evidence type="ECO:0000313" key="2">
    <source>
        <dbReference type="Proteomes" id="UP000246303"/>
    </source>
</evidence>
<gene>
    <name evidence="1" type="ORF">CVS29_17970</name>
</gene>
<dbReference type="RefSeq" id="WP_110107971.1">
    <property type="nucleotide sequence ID" value="NZ_JACBZZ010000001.1"/>
</dbReference>
<name>A0A2V3DLT6_9MICC</name>
<organism evidence="1 2">
    <name type="scientific">Arthrobacter psychrochitiniphilus</name>
    <dbReference type="NCBI Taxonomy" id="291045"/>
    <lineage>
        <taxon>Bacteria</taxon>
        <taxon>Bacillati</taxon>
        <taxon>Actinomycetota</taxon>
        <taxon>Actinomycetes</taxon>
        <taxon>Micrococcales</taxon>
        <taxon>Micrococcaceae</taxon>
        <taxon>Arthrobacter</taxon>
    </lineage>
</organism>
<dbReference type="EMBL" id="QHLZ01000023">
    <property type="protein sequence ID" value="PXA63892.1"/>
    <property type="molecule type" value="Genomic_DNA"/>
</dbReference>
<evidence type="ECO:0000313" key="1">
    <source>
        <dbReference type="EMBL" id="PXA63892.1"/>
    </source>
</evidence>
<protein>
    <recommendedName>
        <fullName evidence="3">YjzC family protein</fullName>
    </recommendedName>
</protein>
<sequence>MTKKLTPGTKAPASGLYDIKGPRGRDTGVQRTVVKGEPFPPTPGRGLAYQLNTPANNGAGRGGKK</sequence>